<dbReference type="Proteomes" id="UP000190813">
    <property type="component" value="Unassembled WGS sequence"/>
</dbReference>
<proteinExistence type="predicted"/>
<gene>
    <name evidence="1" type="ORF">BAZ10_00705</name>
</gene>
<dbReference type="RefSeq" id="WP_078771415.1">
    <property type="nucleotide sequence ID" value="NZ_CBCSBR010000006.1"/>
</dbReference>
<name>A0A1T3MMC0_9FLAO</name>
<sequence>MKKQAINKKLLFKKEIVKDLKSVTGGDEPETMPVNSYACGDTYRFMCTTPDPLPNLDTCICGTGGFNDTLNACHTKHGVTCVLNTVVNCTTP</sequence>
<organism evidence="1 2">
    <name type="scientific">Elizabethkingia occulta</name>
    <dbReference type="NCBI Taxonomy" id="1867263"/>
    <lineage>
        <taxon>Bacteria</taxon>
        <taxon>Pseudomonadati</taxon>
        <taxon>Bacteroidota</taxon>
        <taxon>Flavobacteriia</taxon>
        <taxon>Flavobacteriales</taxon>
        <taxon>Weeksellaceae</taxon>
        <taxon>Elizabethkingia</taxon>
    </lineage>
</organism>
<comment type="caution">
    <text evidence="1">The sequence shown here is derived from an EMBL/GenBank/DDBJ whole genome shotgun (WGS) entry which is preliminary data.</text>
</comment>
<protein>
    <submittedName>
        <fullName evidence="1">Uncharacterized protein</fullName>
    </submittedName>
</protein>
<evidence type="ECO:0000313" key="1">
    <source>
        <dbReference type="EMBL" id="OPC65793.1"/>
    </source>
</evidence>
<keyword evidence="2" id="KW-1185">Reference proteome</keyword>
<dbReference type="EMBL" id="MAHX01000013">
    <property type="protein sequence ID" value="OPC65793.1"/>
    <property type="molecule type" value="Genomic_DNA"/>
</dbReference>
<reference evidence="1 2" key="1">
    <citation type="submission" date="2016-06" db="EMBL/GenBank/DDBJ databases">
        <title>Revisiting the taxonomy of the Elizabethkingia Genus based on Whole-Genome Sequencing, Optical Mapping, and MALDI-TOF.</title>
        <authorList>
            <person name="Nicholson A.C."/>
        </authorList>
    </citation>
    <scope>NUCLEOTIDE SEQUENCE [LARGE SCALE GENOMIC DNA]</scope>
    <source>
        <strain evidence="1 2">G4070</strain>
    </source>
</reference>
<accession>A0A1T3MMC0</accession>
<dbReference type="AlphaFoldDB" id="A0A1T3MMC0"/>
<evidence type="ECO:0000313" key="2">
    <source>
        <dbReference type="Proteomes" id="UP000190813"/>
    </source>
</evidence>